<accession>A0A238XEG9</accession>
<protein>
    <submittedName>
        <fullName evidence="2">Uncharacterized protein</fullName>
    </submittedName>
</protein>
<dbReference type="AlphaFoldDB" id="A0A238XEG9"/>
<proteinExistence type="predicted"/>
<gene>
    <name evidence="2" type="ORF">SAMN06272737_1138</name>
</gene>
<feature type="compositionally biased region" description="Low complexity" evidence="1">
    <location>
        <begin position="36"/>
        <end position="60"/>
    </location>
</feature>
<evidence type="ECO:0000313" key="2">
    <source>
        <dbReference type="EMBL" id="SNR56873.1"/>
    </source>
</evidence>
<feature type="region of interest" description="Disordered" evidence="1">
    <location>
        <begin position="35"/>
        <end position="60"/>
    </location>
</feature>
<reference evidence="2 3" key="1">
    <citation type="submission" date="2017-06" db="EMBL/GenBank/DDBJ databases">
        <authorList>
            <person name="Kim H.J."/>
            <person name="Triplett B.A."/>
        </authorList>
    </citation>
    <scope>NUCLEOTIDE SEQUENCE [LARGE SCALE GENOMIC DNA]</scope>
    <source>
        <strain evidence="2 3">DSM 44272</strain>
    </source>
</reference>
<keyword evidence="3" id="KW-1185">Reference proteome</keyword>
<dbReference type="OrthoDB" id="4981587at2"/>
<evidence type="ECO:0000313" key="3">
    <source>
        <dbReference type="Proteomes" id="UP000198403"/>
    </source>
</evidence>
<dbReference type="RefSeq" id="WP_089336968.1">
    <property type="nucleotide sequence ID" value="NZ_FZNO01000013.1"/>
</dbReference>
<name>A0A238XEG9_9ACTN</name>
<dbReference type="PROSITE" id="PS51318">
    <property type="entry name" value="TAT"/>
    <property type="match status" value="1"/>
</dbReference>
<dbReference type="InterPro" id="IPR006311">
    <property type="entry name" value="TAT_signal"/>
</dbReference>
<sequence>MSTTRRRRPLLAVTLLALVAAAVGAVLLLRPDDSAESSAQSSAPSATTSAAPGQAVGQGAPTTEAYTLQPEPTFVATDEPRRPTGGSVDVVLTYAGFDPATGTVQANGFAAGVIEDGGTCTLTLTRDSVEVTATGTGTADATTTSCGLLEAAPGLASGTWEARLSYSSEGSSGESDSLEVSVP</sequence>
<evidence type="ECO:0000256" key="1">
    <source>
        <dbReference type="SAM" id="MobiDB-lite"/>
    </source>
</evidence>
<dbReference type="EMBL" id="FZNO01000013">
    <property type="protein sequence ID" value="SNR56873.1"/>
    <property type="molecule type" value="Genomic_DNA"/>
</dbReference>
<dbReference type="Proteomes" id="UP000198403">
    <property type="component" value="Unassembled WGS sequence"/>
</dbReference>
<organism evidence="2 3">
    <name type="scientific">Blastococcus mobilis</name>
    <dbReference type="NCBI Taxonomy" id="1938746"/>
    <lineage>
        <taxon>Bacteria</taxon>
        <taxon>Bacillati</taxon>
        <taxon>Actinomycetota</taxon>
        <taxon>Actinomycetes</taxon>
        <taxon>Geodermatophilales</taxon>
        <taxon>Geodermatophilaceae</taxon>
        <taxon>Blastococcus</taxon>
    </lineage>
</organism>